<dbReference type="OrthoDB" id="691130at2759"/>
<evidence type="ECO:0000256" key="10">
    <source>
        <dbReference type="ARBA" id="ARBA00023159"/>
    </source>
</evidence>
<dbReference type="RefSeq" id="XP_028310561.1">
    <property type="nucleotide sequence ID" value="XM_028454760.1"/>
</dbReference>
<dbReference type="GO" id="GO:0046872">
    <property type="term" value="F:metal ion binding"/>
    <property type="evidence" value="ECO:0007669"/>
    <property type="project" value="UniProtKB-KW"/>
</dbReference>
<evidence type="ECO:0000313" key="20">
    <source>
        <dbReference type="Ensembl" id="ENSGWIP00000020423.1"/>
    </source>
</evidence>
<feature type="compositionally biased region" description="Polar residues" evidence="17">
    <location>
        <begin position="602"/>
        <end position="617"/>
    </location>
</feature>
<keyword evidence="11" id="KW-0804">Transcription</keyword>
<dbReference type="GO" id="GO:0045892">
    <property type="term" value="P:negative regulation of DNA-templated transcription"/>
    <property type="evidence" value="ECO:0007669"/>
    <property type="project" value="UniProtKB-ARBA"/>
</dbReference>
<dbReference type="InterPro" id="IPR018122">
    <property type="entry name" value="TF_fork_head_CS_1"/>
</dbReference>
<evidence type="ECO:0000256" key="14">
    <source>
        <dbReference type="ARBA" id="ARBA00072763"/>
    </source>
</evidence>
<evidence type="ECO:0000256" key="12">
    <source>
        <dbReference type="ARBA" id="ARBA00023242"/>
    </source>
</evidence>
<dbReference type="FunFam" id="2.60.200.20:FF:000025">
    <property type="entry name" value="Forkhead box protein K2"/>
    <property type="match status" value="1"/>
</dbReference>
<dbReference type="GO" id="GO:0045893">
    <property type="term" value="P:positive regulation of DNA-templated transcription"/>
    <property type="evidence" value="ECO:0007669"/>
    <property type="project" value="UniProtKB-ARBA"/>
</dbReference>
<evidence type="ECO:0000256" key="8">
    <source>
        <dbReference type="ARBA" id="ARBA00023015"/>
    </source>
</evidence>
<dbReference type="InterPro" id="IPR036390">
    <property type="entry name" value="WH_DNA-bd_sf"/>
</dbReference>
<reference evidence="20" key="2">
    <citation type="submission" date="2025-08" db="UniProtKB">
        <authorList>
            <consortium name="Ensembl"/>
        </authorList>
    </citation>
    <scope>IDENTIFICATION</scope>
</reference>
<keyword evidence="8" id="KW-0805">Transcription regulation</keyword>
<keyword evidence="4" id="KW-0678">Repressor</keyword>
<evidence type="ECO:0000256" key="16">
    <source>
        <dbReference type="PROSITE-ProRule" id="PRU00089"/>
    </source>
</evidence>
<dbReference type="PRINTS" id="PR00053">
    <property type="entry name" value="FORKHEAD"/>
</dbReference>
<dbReference type="PROSITE" id="PS00657">
    <property type="entry name" value="FORK_HEAD_1"/>
    <property type="match status" value="1"/>
</dbReference>
<protein>
    <recommendedName>
        <fullName evidence="14">Forkhead box protein K2</fullName>
    </recommendedName>
    <alternativeName>
        <fullName evidence="15">Interleukin enhancer-binding factor 1</fullName>
    </alternativeName>
</protein>
<dbReference type="GeneID" id="114468082"/>
<dbReference type="SMART" id="SM00339">
    <property type="entry name" value="FH"/>
    <property type="match status" value="1"/>
</dbReference>
<feature type="region of interest" description="Disordered" evidence="17">
    <location>
        <begin position="315"/>
        <end position="362"/>
    </location>
</feature>
<feature type="domain" description="FHA" evidence="18">
    <location>
        <begin position="29"/>
        <end position="87"/>
    </location>
</feature>
<dbReference type="SMART" id="SM00240">
    <property type="entry name" value="FHA"/>
    <property type="match status" value="1"/>
</dbReference>
<dbReference type="Pfam" id="PF00498">
    <property type="entry name" value="FHA"/>
    <property type="match status" value="1"/>
</dbReference>
<organism evidence="20 21">
    <name type="scientific">Gouania willdenowi</name>
    <name type="common">Blunt-snouted clingfish</name>
    <name type="synonym">Lepadogaster willdenowi</name>
    <dbReference type="NCBI Taxonomy" id="441366"/>
    <lineage>
        <taxon>Eukaryota</taxon>
        <taxon>Metazoa</taxon>
        <taxon>Chordata</taxon>
        <taxon>Craniata</taxon>
        <taxon>Vertebrata</taxon>
        <taxon>Euteleostomi</taxon>
        <taxon>Actinopterygii</taxon>
        <taxon>Neopterygii</taxon>
        <taxon>Teleostei</taxon>
        <taxon>Neoteleostei</taxon>
        <taxon>Acanthomorphata</taxon>
        <taxon>Ovalentaria</taxon>
        <taxon>Blenniimorphae</taxon>
        <taxon>Blenniiformes</taxon>
        <taxon>Gobiesocoidei</taxon>
        <taxon>Gobiesocidae</taxon>
        <taxon>Gobiesocinae</taxon>
        <taxon>Gouania</taxon>
    </lineage>
</organism>
<dbReference type="GO" id="GO:0003146">
    <property type="term" value="P:heart jogging"/>
    <property type="evidence" value="ECO:0007669"/>
    <property type="project" value="UniProtKB-ARBA"/>
</dbReference>
<dbReference type="PANTHER" id="PTHR45881:SF3">
    <property type="entry name" value="FORKHEAD BOX PROTEIN K2"/>
    <property type="match status" value="1"/>
</dbReference>
<keyword evidence="10" id="KW-0010">Activator</keyword>
<reference evidence="20" key="1">
    <citation type="submission" date="2020-06" db="EMBL/GenBank/DDBJ databases">
        <authorList>
            <consortium name="Wellcome Sanger Institute Data Sharing"/>
        </authorList>
    </citation>
    <scope>NUCLEOTIDE SEQUENCE [LARGE SCALE GENOMIC DNA]</scope>
</reference>
<dbReference type="FunFam" id="1.10.10.10:FF:000030">
    <property type="entry name" value="Forkhead box protein K2"/>
    <property type="match status" value="1"/>
</dbReference>
<dbReference type="GO" id="GO:0005634">
    <property type="term" value="C:nucleus"/>
    <property type="evidence" value="ECO:0007669"/>
    <property type="project" value="UniProtKB-SubCell"/>
</dbReference>
<dbReference type="InterPro" id="IPR047397">
    <property type="entry name" value="FH_FOXK2"/>
</dbReference>
<dbReference type="GO" id="GO:0060271">
    <property type="term" value="P:cilium assembly"/>
    <property type="evidence" value="ECO:0007669"/>
    <property type="project" value="UniProtKB-ARBA"/>
</dbReference>
<dbReference type="GO" id="GO:0000981">
    <property type="term" value="F:DNA-binding transcription factor activity, RNA polymerase II-specific"/>
    <property type="evidence" value="ECO:0007669"/>
    <property type="project" value="TreeGrafter"/>
</dbReference>
<feature type="region of interest" description="Disordered" evidence="17">
    <location>
        <begin position="564"/>
        <end position="617"/>
    </location>
</feature>
<dbReference type="InterPro" id="IPR047398">
    <property type="entry name" value="FHA_FOXK2"/>
</dbReference>
<evidence type="ECO:0000256" key="5">
    <source>
        <dbReference type="ARBA" id="ARBA00022723"/>
    </source>
</evidence>
<comment type="similarity">
    <text evidence="13">Belongs to the FOXJ1 family.</text>
</comment>
<evidence type="ECO:0000256" key="13">
    <source>
        <dbReference type="ARBA" id="ARBA00034770"/>
    </source>
</evidence>
<keyword evidence="3" id="KW-0963">Cytoplasm</keyword>
<proteinExistence type="inferred from homology"/>
<dbReference type="InterPro" id="IPR001766">
    <property type="entry name" value="Fork_head_dom"/>
</dbReference>
<feature type="domain" description="Fork-head" evidence="19">
    <location>
        <begin position="220"/>
        <end position="315"/>
    </location>
</feature>
<dbReference type="Gene3D" id="2.60.200.20">
    <property type="match status" value="1"/>
</dbReference>
<dbReference type="GO" id="GO:0001947">
    <property type="term" value="P:heart looping"/>
    <property type="evidence" value="ECO:0007669"/>
    <property type="project" value="UniProtKB-ARBA"/>
</dbReference>
<sequence>MAGVSGGSTGPVARLEGREFEYMMKKRSVTVGRNSSQGSVDVSMGHSSFISRRHLEIFTAGEDGSGSGDFYLRCLGKNGVFVDGVFLRRGAAPLQLPRMCTFRFPSTNIKIMFTALSSGKKVKREAPESPVKPVQPQISPLTINIPDNIAHLMSPLPSPTGTISAANSCPSSPRGAGSSGYRMMGARMVSSAELQLINDNSQPENDKEASGGDSPKDDSKPPYSYAQLIVQAITLAPDKQLTLNGIYNHITKNYPYYRTADKGWQNSIRHNLSLNRYFIKVARSQEEPGKGSFWRIDPSSEGKLIDQAFRKRRPRGVPCFRTPHGPLSSRSAPASPNHSGVLSAHSSGIQTPDSLSREGSPVPLELDSAPVPLPTAVVQPKLAVIQEARFAHNTSGSPVNNQPVLIAVQRQLPQTIKPVTYTMASPVSTSSSQPSVQTVHVLQQIQTSSLSPALITQTAPIIKSSGDAQENGEHTEIKVKVETIPTITSLSSSSRIIQSSQSATPLQTVTIVQQAPIGQHQLPIKTITQNGTHGLTTAIHGAAIAAPVVSSPLHLLAAHASVSASLPTKRQNGDQPGSEPPDAKRSKADDECAPAVAMATGADSNSSSAQTQDSHPN</sequence>
<feature type="region of interest" description="Disordered" evidence="17">
    <location>
        <begin position="200"/>
        <end position="222"/>
    </location>
</feature>
<dbReference type="SUPFAM" id="SSF49879">
    <property type="entry name" value="SMAD/FHA domain"/>
    <property type="match status" value="1"/>
</dbReference>
<feature type="compositionally biased region" description="Basic and acidic residues" evidence="17">
    <location>
        <begin position="581"/>
        <end position="590"/>
    </location>
</feature>
<evidence type="ECO:0000256" key="17">
    <source>
        <dbReference type="SAM" id="MobiDB-lite"/>
    </source>
</evidence>
<keyword evidence="21" id="KW-1185">Reference proteome</keyword>
<evidence type="ECO:0000256" key="6">
    <source>
        <dbReference type="ARBA" id="ARBA00022794"/>
    </source>
</evidence>
<evidence type="ECO:0000256" key="2">
    <source>
        <dbReference type="ARBA" id="ARBA00004496"/>
    </source>
</evidence>
<evidence type="ECO:0000256" key="3">
    <source>
        <dbReference type="ARBA" id="ARBA00022490"/>
    </source>
</evidence>
<dbReference type="InterPro" id="IPR036388">
    <property type="entry name" value="WH-like_DNA-bd_sf"/>
</dbReference>
<evidence type="ECO:0000256" key="1">
    <source>
        <dbReference type="ARBA" id="ARBA00004123"/>
    </source>
</evidence>
<dbReference type="Proteomes" id="UP000694680">
    <property type="component" value="Chromosome 8"/>
</dbReference>
<accession>A0A8C5EED9</accession>
<dbReference type="AlphaFoldDB" id="A0A8C5EED9"/>
<dbReference type="GO" id="GO:0005737">
    <property type="term" value="C:cytoplasm"/>
    <property type="evidence" value="ECO:0007669"/>
    <property type="project" value="UniProtKB-SubCell"/>
</dbReference>
<evidence type="ECO:0000256" key="15">
    <source>
        <dbReference type="ARBA" id="ARBA00082763"/>
    </source>
</evidence>
<dbReference type="PANTHER" id="PTHR45881">
    <property type="entry name" value="CHECKPOINT SUPPRESSOR 1-LIKE, ISOFORM A-RELATED"/>
    <property type="match status" value="1"/>
</dbReference>
<dbReference type="PROSITE" id="PS00658">
    <property type="entry name" value="FORK_HEAD_2"/>
    <property type="match status" value="1"/>
</dbReference>
<dbReference type="Pfam" id="PF00250">
    <property type="entry name" value="Forkhead"/>
    <property type="match status" value="1"/>
</dbReference>
<keyword evidence="7" id="KW-0460">Magnesium</keyword>
<feature type="compositionally biased region" description="Polar residues" evidence="17">
    <location>
        <begin position="328"/>
        <end position="354"/>
    </location>
</feature>
<keyword evidence="5" id="KW-0479">Metal-binding</keyword>
<name>A0A8C5EED9_GOUWI</name>
<comment type="subcellular location">
    <subcellularLocation>
        <location evidence="2">Cytoplasm</location>
    </subcellularLocation>
    <subcellularLocation>
        <location evidence="1 16">Nucleus</location>
    </subcellularLocation>
</comment>
<feature type="DNA-binding region" description="Fork-head" evidence="16">
    <location>
        <begin position="220"/>
        <end position="315"/>
    </location>
</feature>
<dbReference type="InterPro" id="IPR000253">
    <property type="entry name" value="FHA_dom"/>
</dbReference>
<keyword evidence="12 16" id="KW-0539">Nucleus</keyword>
<reference evidence="20" key="3">
    <citation type="submission" date="2025-09" db="UniProtKB">
        <authorList>
            <consortium name="Ensembl"/>
        </authorList>
    </citation>
    <scope>IDENTIFICATION</scope>
</reference>
<dbReference type="InterPro" id="IPR008984">
    <property type="entry name" value="SMAD_FHA_dom_sf"/>
</dbReference>
<gene>
    <name evidence="20" type="primary">LOC114468082</name>
</gene>
<keyword evidence="6" id="KW-0970">Cilium biogenesis/degradation</keyword>
<dbReference type="GO" id="GO:0000978">
    <property type="term" value="F:RNA polymerase II cis-regulatory region sequence-specific DNA binding"/>
    <property type="evidence" value="ECO:0007669"/>
    <property type="project" value="TreeGrafter"/>
</dbReference>
<evidence type="ECO:0000256" key="11">
    <source>
        <dbReference type="ARBA" id="ARBA00023163"/>
    </source>
</evidence>
<dbReference type="CDD" id="cd20055">
    <property type="entry name" value="FH_FOXK2"/>
    <property type="match status" value="1"/>
</dbReference>
<dbReference type="Ensembl" id="ENSGWIT00000022438.1">
    <property type="protein sequence ID" value="ENSGWIP00000020423.1"/>
    <property type="gene ID" value="ENSGWIG00000011058.1"/>
</dbReference>
<feature type="compositionally biased region" description="Basic and acidic residues" evidence="17">
    <location>
        <begin position="204"/>
        <end position="220"/>
    </location>
</feature>
<evidence type="ECO:0000313" key="21">
    <source>
        <dbReference type="Proteomes" id="UP000694680"/>
    </source>
</evidence>
<evidence type="ECO:0000256" key="9">
    <source>
        <dbReference type="ARBA" id="ARBA00023125"/>
    </source>
</evidence>
<keyword evidence="9 16" id="KW-0238">DNA-binding</keyword>
<dbReference type="PROSITE" id="PS50006">
    <property type="entry name" value="FHA_DOMAIN"/>
    <property type="match status" value="1"/>
</dbReference>
<evidence type="ECO:0000259" key="18">
    <source>
        <dbReference type="PROSITE" id="PS50006"/>
    </source>
</evidence>
<dbReference type="CDD" id="cd22723">
    <property type="entry name" value="FHA_FOXK2"/>
    <property type="match status" value="1"/>
</dbReference>
<dbReference type="PROSITE" id="PS50039">
    <property type="entry name" value="FORK_HEAD_3"/>
    <property type="match status" value="1"/>
</dbReference>
<evidence type="ECO:0000256" key="4">
    <source>
        <dbReference type="ARBA" id="ARBA00022491"/>
    </source>
</evidence>
<evidence type="ECO:0000256" key="7">
    <source>
        <dbReference type="ARBA" id="ARBA00022842"/>
    </source>
</evidence>
<dbReference type="SUPFAM" id="SSF46785">
    <property type="entry name" value="Winged helix' DNA-binding domain"/>
    <property type="match status" value="1"/>
</dbReference>
<evidence type="ECO:0000259" key="19">
    <source>
        <dbReference type="PROSITE" id="PS50039"/>
    </source>
</evidence>
<dbReference type="InterPro" id="IPR030456">
    <property type="entry name" value="TF_fork_head_CS_2"/>
</dbReference>
<dbReference type="Gene3D" id="1.10.10.10">
    <property type="entry name" value="Winged helix-like DNA-binding domain superfamily/Winged helix DNA-binding domain"/>
    <property type="match status" value="1"/>
</dbReference>